<gene>
    <name evidence="2" type="ORF">ENS59_10285</name>
</gene>
<evidence type="ECO:0000259" key="1">
    <source>
        <dbReference type="Pfam" id="PF01965"/>
    </source>
</evidence>
<reference evidence="2" key="1">
    <citation type="journal article" date="2020" name="mSystems">
        <title>Genome- and Community-Level Interaction Insights into Carbon Utilization and Element Cycling Functions of Hydrothermarchaeota in Hydrothermal Sediment.</title>
        <authorList>
            <person name="Zhou Z."/>
            <person name="Liu Y."/>
            <person name="Xu W."/>
            <person name="Pan J."/>
            <person name="Luo Z.H."/>
            <person name="Li M."/>
        </authorList>
    </citation>
    <scope>NUCLEOTIDE SEQUENCE [LARGE SCALE GENOMIC DNA]</scope>
    <source>
        <strain evidence="2">SpSt-503</strain>
    </source>
</reference>
<comment type="caution">
    <text evidence="2">The sequence shown here is derived from an EMBL/GenBank/DDBJ whole genome shotgun (WGS) entry which is preliminary data.</text>
</comment>
<dbReference type="InterPro" id="IPR029062">
    <property type="entry name" value="Class_I_gatase-like"/>
</dbReference>
<dbReference type="AlphaFoldDB" id="A0A7C3III1"/>
<dbReference type="SUPFAM" id="SSF52317">
    <property type="entry name" value="Class I glutamine amidotransferase-like"/>
    <property type="match status" value="1"/>
</dbReference>
<dbReference type="CDD" id="cd03135">
    <property type="entry name" value="GATase1_DJ-1"/>
    <property type="match status" value="1"/>
</dbReference>
<name>A0A7C3III1_9SPIR</name>
<dbReference type="Gene3D" id="3.40.50.880">
    <property type="match status" value="1"/>
</dbReference>
<dbReference type="InterPro" id="IPR002818">
    <property type="entry name" value="DJ-1/PfpI"/>
</dbReference>
<dbReference type="PANTHER" id="PTHR48094">
    <property type="entry name" value="PROTEIN/NUCLEIC ACID DEGLYCASE DJ-1-RELATED"/>
    <property type="match status" value="1"/>
</dbReference>
<dbReference type="Pfam" id="PF01965">
    <property type="entry name" value="DJ-1_PfpI"/>
    <property type="match status" value="1"/>
</dbReference>
<dbReference type="InterPro" id="IPR006287">
    <property type="entry name" value="DJ-1"/>
</dbReference>
<organism evidence="2">
    <name type="scientific">Gracilinema caldarium</name>
    <dbReference type="NCBI Taxonomy" id="215591"/>
    <lineage>
        <taxon>Bacteria</taxon>
        <taxon>Pseudomonadati</taxon>
        <taxon>Spirochaetota</taxon>
        <taxon>Spirochaetia</taxon>
        <taxon>Spirochaetales</taxon>
        <taxon>Breznakiellaceae</taxon>
        <taxon>Gracilinema</taxon>
    </lineage>
</organism>
<protein>
    <submittedName>
        <fullName evidence="2">DJ-1/PfpI family protein</fullName>
    </submittedName>
</protein>
<dbReference type="EMBL" id="DSVL01000314">
    <property type="protein sequence ID" value="HFH29881.1"/>
    <property type="molecule type" value="Genomic_DNA"/>
</dbReference>
<dbReference type="PANTHER" id="PTHR48094:SF12">
    <property type="entry name" value="PARKINSON DISEASE PROTEIN 7 HOMOLOG"/>
    <property type="match status" value="1"/>
</dbReference>
<dbReference type="NCBIfam" id="TIGR01383">
    <property type="entry name" value="not_thiJ"/>
    <property type="match status" value="1"/>
</dbReference>
<accession>A0A7C3III1</accession>
<proteinExistence type="predicted"/>
<evidence type="ECO:0000313" key="2">
    <source>
        <dbReference type="EMBL" id="HFH29881.1"/>
    </source>
</evidence>
<sequence>MAKRVLEFIAEGFEDVEAVTPADYLRRSGLEVVLTAVGANTVVKSSRGLTLVADTTLAELASKGALDASAWDGLVIPGGMPGASHIAGSVTAVTFLKDMYHAGKLIAAICASPAVVLAPLGILSGKRFTCFPGMEKNVSGAIWKEERVVVDGNLITSRSAGTAGEWAYEIITKLMGSDGAEKVASAVLLQRQG</sequence>
<dbReference type="InterPro" id="IPR050325">
    <property type="entry name" value="Prot/Nucl_acid_deglycase"/>
</dbReference>
<feature type="domain" description="DJ-1/PfpI" evidence="1">
    <location>
        <begin position="3"/>
        <end position="172"/>
    </location>
</feature>
<dbReference type="GO" id="GO:0005737">
    <property type="term" value="C:cytoplasm"/>
    <property type="evidence" value="ECO:0007669"/>
    <property type="project" value="TreeGrafter"/>
</dbReference>